<organism evidence="3 4">
    <name type="scientific">Micrococcus cohnii</name>
    <dbReference type="NCBI Taxonomy" id="993416"/>
    <lineage>
        <taxon>Bacteria</taxon>
        <taxon>Bacillati</taxon>
        <taxon>Actinomycetota</taxon>
        <taxon>Actinomycetes</taxon>
        <taxon>Micrococcales</taxon>
        <taxon>Micrococcaceae</taxon>
        <taxon>Micrococcus</taxon>
    </lineage>
</organism>
<dbReference type="PROSITE" id="PS51257">
    <property type="entry name" value="PROKAR_LIPOPROTEIN"/>
    <property type="match status" value="1"/>
</dbReference>
<feature type="transmembrane region" description="Helical" evidence="2">
    <location>
        <begin position="9"/>
        <end position="31"/>
    </location>
</feature>
<evidence type="ECO:0000313" key="4">
    <source>
        <dbReference type="Proteomes" id="UP000540191"/>
    </source>
</evidence>
<keyword evidence="2" id="KW-0812">Transmembrane</keyword>
<reference evidence="3 4" key="1">
    <citation type="submission" date="2020-08" db="EMBL/GenBank/DDBJ databases">
        <title>Sequencing the genomes of 1000 actinobacteria strains.</title>
        <authorList>
            <person name="Klenk H.-P."/>
        </authorList>
    </citation>
    <scope>NUCLEOTIDE SEQUENCE [LARGE SCALE GENOMIC DNA]</scope>
    <source>
        <strain evidence="3 4">DSM 23974</strain>
    </source>
</reference>
<proteinExistence type="predicted"/>
<dbReference type="AlphaFoldDB" id="A0A7W7GME2"/>
<evidence type="ECO:0000256" key="2">
    <source>
        <dbReference type="SAM" id="Phobius"/>
    </source>
</evidence>
<protein>
    <submittedName>
        <fullName evidence="3">Putative cobalt transporter CbtA</fullName>
    </submittedName>
</protein>
<gene>
    <name evidence="3" type="ORF">HDA30_000306</name>
</gene>
<dbReference type="EMBL" id="JACHNA010000001">
    <property type="protein sequence ID" value="MBB4734798.1"/>
    <property type="molecule type" value="Genomic_DNA"/>
</dbReference>
<keyword evidence="2" id="KW-1133">Transmembrane helix</keyword>
<feature type="transmembrane region" description="Helical" evidence="2">
    <location>
        <begin position="37"/>
        <end position="57"/>
    </location>
</feature>
<dbReference type="Proteomes" id="UP000540191">
    <property type="component" value="Unassembled WGS sequence"/>
</dbReference>
<dbReference type="RefSeq" id="WP_184240902.1">
    <property type="nucleotide sequence ID" value="NZ_JACHNA010000001.1"/>
</dbReference>
<evidence type="ECO:0000256" key="1">
    <source>
        <dbReference type="SAM" id="MobiDB-lite"/>
    </source>
</evidence>
<evidence type="ECO:0000313" key="3">
    <source>
        <dbReference type="EMBL" id="MBB4734798.1"/>
    </source>
</evidence>
<accession>A0A7W7GME2</accession>
<keyword evidence="4" id="KW-1185">Reference proteome</keyword>
<sequence>MRVNGIVRVLLRLMGPALLLVGCLTLAFSGYEWRGLLAWALIGPGVVVVIVAALVAGQRTEQPDAPSVAEGAGPQDDRRG</sequence>
<feature type="region of interest" description="Disordered" evidence="1">
    <location>
        <begin position="59"/>
        <end position="80"/>
    </location>
</feature>
<keyword evidence="2" id="KW-0472">Membrane</keyword>
<name>A0A7W7GME2_9MICC</name>
<comment type="caution">
    <text evidence="3">The sequence shown here is derived from an EMBL/GenBank/DDBJ whole genome shotgun (WGS) entry which is preliminary data.</text>
</comment>